<dbReference type="VEuPathDB" id="VectorBase:ASIC020481"/>
<evidence type="ECO:0000313" key="2">
    <source>
        <dbReference type="EMBL" id="KFB52154.1"/>
    </source>
</evidence>
<dbReference type="EMBL" id="ATLV01025100">
    <property type="status" value="NOT_ANNOTATED_CDS"/>
    <property type="molecule type" value="Genomic_DNA"/>
</dbReference>
<protein>
    <submittedName>
        <fullName evidence="2 3">Beige/BEACH domain containing protein</fullName>
    </submittedName>
</protein>
<feature type="compositionally biased region" description="Polar residues" evidence="1">
    <location>
        <begin position="1"/>
        <end position="14"/>
    </location>
</feature>
<reference evidence="3" key="2">
    <citation type="submission" date="2020-05" db="UniProtKB">
        <authorList>
            <consortium name="EnsemblMetazoa"/>
        </authorList>
    </citation>
    <scope>IDENTIFICATION</scope>
</reference>
<dbReference type="Proteomes" id="UP000030765">
    <property type="component" value="Unassembled WGS sequence"/>
</dbReference>
<evidence type="ECO:0000313" key="4">
    <source>
        <dbReference type="Proteomes" id="UP000030765"/>
    </source>
</evidence>
<sequence>MPNNNHQNVEQFSESGEKENTESDYDSALDETVNVPETAEENESQVCSDEKVLESSPAGSQHTRSAAAVDVRVCVGSSQFVGR</sequence>
<gene>
    <name evidence="2" type="ORF">ZHAS_00020481</name>
</gene>
<evidence type="ECO:0000256" key="1">
    <source>
        <dbReference type="SAM" id="MobiDB-lite"/>
    </source>
</evidence>
<name>A0A084WPL0_ANOSI</name>
<proteinExistence type="predicted"/>
<dbReference type="AlphaFoldDB" id="A0A084WPL0"/>
<feature type="region of interest" description="Disordered" evidence="1">
    <location>
        <begin position="1"/>
        <end position="69"/>
    </location>
</feature>
<dbReference type="EMBL" id="KE525369">
    <property type="protein sequence ID" value="KFB52154.1"/>
    <property type="molecule type" value="Genomic_DNA"/>
</dbReference>
<keyword evidence="4" id="KW-1185">Reference proteome</keyword>
<accession>A0A084WPL0</accession>
<organism evidence="2">
    <name type="scientific">Anopheles sinensis</name>
    <name type="common">Mosquito</name>
    <dbReference type="NCBI Taxonomy" id="74873"/>
    <lineage>
        <taxon>Eukaryota</taxon>
        <taxon>Metazoa</taxon>
        <taxon>Ecdysozoa</taxon>
        <taxon>Arthropoda</taxon>
        <taxon>Hexapoda</taxon>
        <taxon>Insecta</taxon>
        <taxon>Pterygota</taxon>
        <taxon>Neoptera</taxon>
        <taxon>Endopterygota</taxon>
        <taxon>Diptera</taxon>
        <taxon>Nematocera</taxon>
        <taxon>Culicoidea</taxon>
        <taxon>Culicidae</taxon>
        <taxon>Anophelinae</taxon>
        <taxon>Anopheles</taxon>
    </lineage>
</organism>
<dbReference type="EnsemblMetazoa" id="ASIC020481-RA">
    <property type="protein sequence ID" value="ASIC020481-PA"/>
    <property type="gene ID" value="ASIC020481"/>
</dbReference>
<evidence type="ECO:0000313" key="3">
    <source>
        <dbReference type="EnsemblMetazoa" id="ASIC020481-PA"/>
    </source>
</evidence>
<reference evidence="2 4" key="1">
    <citation type="journal article" date="2014" name="BMC Genomics">
        <title>Genome sequence of Anopheles sinensis provides insight into genetics basis of mosquito competence for malaria parasites.</title>
        <authorList>
            <person name="Zhou D."/>
            <person name="Zhang D."/>
            <person name="Ding G."/>
            <person name="Shi L."/>
            <person name="Hou Q."/>
            <person name="Ye Y."/>
            <person name="Xu Y."/>
            <person name="Zhou H."/>
            <person name="Xiong C."/>
            <person name="Li S."/>
            <person name="Yu J."/>
            <person name="Hong S."/>
            <person name="Yu X."/>
            <person name="Zou P."/>
            <person name="Chen C."/>
            <person name="Chang X."/>
            <person name="Wang W."/>
            <person name="Lv Y."/>
            <person name="Sun Y."/>
            <person name="Ma L."/>
            <person name="Shen B."/>
            <person name="Zhu C."/>
        </authorList>
    </citation>
    <scope>NUCLEOTIDE SEQUENCE [LARGE SCALE GENOMIC DNA]</scope>
</reference>